<keyword evidence="4" id="KW-1185">Reference proteome</keyword>
<dbReference type="Gene3D" id="1.10.10.10">
    <property type="entry name" value="Winged helix-like DNA-binding domain superfamily/Winged helix DNA-binding domain"/>
    <property type="match status" value="1"/>
</dbReference>
<dbReference type="OrthoDB" id="9814826at2"/>
<dbReference type="InterPro" id="IPR036388">
    <property type="entry name" value="WH-like_DNA-bd_sf"/>
</dbReference>
<dbReference type="InterPro" id="IPR005149">
    <property type="entry name" value="Tscrpt_reg_PadR_N"/>
</dbReference>
<dbReference type="EMBL" id="JAGZMZ010000002">
    <property type="protein sequence ID" value="MBS4883348.1"/>
    <property type="molecule type" value="Genomic_DNA"/>
</dbReference>
<reference evidence="2" key="2">
    <citation type="submission" date="2021-02" db="EMBL/GenBank/DDBJ databases">
        <title>Infant gut strain persistence is associated with maternal origin, phylogeny, and functional potential including surface adhesion and iron acquisition.</title>
        <authorList>
            <person name="Lou Y.C."/>
        </authorList>
    </citation>
    <scope>NUCLEOTIDE SEQUENCE</scope>
    <source>
        <strain evidence="2">L3_108_103G1_dasL3_108_103G1_concoct_2</strain>
    </source>
</reference>
<reference evidence="3 4" key="1">
    <citation type="submission" date="2018-08" db="EMBL/GenBank/DDBJ databases">
        <title>A genome reference for cultivated species of the human gut microbiota.</title>
        <authorList>
            <person name="Zou Y."/>
            <person name="Xue W."/>
            <person name="Luo G."/>
        </authorList>
    </citation>
    <scope>NUCLEOTIDE SEQUENCE [LARGE SCALE GENOMIC DNA]</scope>
    <source>
        <strain evidence="3 4">AF35-6BH</strain>
    </source>
</reference>
<dbReference type="PANTHER" id="PTHR33169:SF13">
    <property type="entry name" value="PADR-FAMILY TRANSCRIPTIONAL REGULATOR"/>
    <property type="match status" value="1"/>
</dbReference>
<accession>A0A415PKS5</accession>
<dbReference type="PANTHER" id="PTHR33169">
    <property type="entry name" value="PADR-FAMILY TRANSCRIPTIONAL REGULATOR"/>
    <property type="match status" value="1"/>
</dbReference>
<dbReference type="InterPro" id="IPR036390">
    <property type="entry name" value="WH_DNA-bd_sf"/>
</dbReference>
<dbReference type="SUPFAM" id="SSF46785">
    <property type="entry name" value="Winged helix' DNA-binding domain"/>
    <property type="match status" value="1"/>
</dbReference>
<evidence type="ECO:0000259" key="1">
    <source>
        <dbReference type="Pfam" id="PF03551"/>
    </source>
</evidence>
<dbReference type="Pfam" id="PF03551">
    <property type="entry name" value="PadR"/>
    <property type="match status" value="1"/>
</dbReference>
<dbReference type="AlphaFoldDB" id="A0A415PKS5"/>
<sequence>MSKNNTAESEELTDAMYYILLALMKERHGYAIMKYVEELTQGRVVIGPGTLYTLLKKLVKIEWIKQLEGSERQKLYVITAKGKHVLVHDWQRRSAMVEDGRLLIGESFDGK</sequence>
<evidence type="ECO:0000313" key="4">
    <source>
        <dbReference type="Proteomes" id="UP000284868"/>
    </source>
</evidence>
<proteinExistence type="predicted"/>
<evidence type="ECO:0000313" key="3">
    <source>
        <dbReference type="EMBL" id="RHM13321.1"/>
    </source>
</evidence>
<dbReference type="GeneID" id="92793880"/>
<dbReference type="EMBL" id="QRPK01000012">
    <property type="protein sequence ID" value="RHM13321.1"/>
    <property type="molecule type" value="Genomic_DNA"/>
</dbReference>
<protein>
    <submittedName>
        <fullName evidence="2">Helix-turn-helix transcriptional regulator</fullName>
    </submittedName>
    <submittedName>
        <fullName evidence="3">PadR family transcriptional regulator</fullName>
    </submittedName>
</protein>
<gene>
    <name evidence="3" type="ORF">DWZ83_03885</name>
    <name evidence="2" type="ORF">KHZ85_01085</name>
</gene>
<organism evidence="3 4">
    <name type="scientific">Amedibacillus dolichus</name>
    <dbReference type="NCBI Taxonomy" id="31971"/>
    <lineage>
        <taxon>Bacteria</taxon>
        <taxon>Bacillati</taxon>
        <taxon>Bacillota</taxon>
        <taxon>Erysipelotrichia</taxon>
        <taxon>Erysipelotrichales</taxon>
        <taxon>Erysipelotrichaceae</taxon>
        <taxon>Amedibacillus</taxon>
    </lineage>
</organism>
<dbReference type="RefSeq" id="WP_004800449.1">
    <property type="nucleotide sequence ID" value="NZ_CABKNA010000002.1"/>
</dbReference>
<name>A0A415PKS5_9FIRM</name>
<dbReference type="Proteomes" id="UP000284868">
    <property type="component" value="Unassembled WGS sequence"/>
</dbReference>
<dbReference type="InterPro" id="IPR052509">
    <property type="entry name" value="Metal_resp_DNA-bind_regulator"/>
</dbReference>
<comment type="caution">
    <text evidence="3">The sequence shown here is derived from an EMBL/GenBank/DDBJ whole genome shotgun (WGS) entry which is preliminary data.</text>
</comment>
<feature type="domain" description="Transcription regulator PadR N-terminal" evidence="1">
    <location>
        <begin position="24"/>
        <end position="86"/>
    </location>
</feature>
<evidence type="ECO:0000313" key="2">
    <source>
        <dbReference type="EMBL" id="MBS4883348.1"/>
    </source>
</evidence>
<dbReference type="Proteomes" id="UP000753219">
    <property type="component" value="Unassembled WGS sequence"/>
</dbReference>